<evidence type="ECO:0000313" key="2">
    <source>
        <dbReference type="EMBL" id="ELR66148.1"/>
    </source>
</evidence>
<sequence>MSETILALAAGFIVGVLFSAIKLPIPAPPVLPGVMGIFGVYAGGIFYQWLVERFFT</sequence>
<keyword evidence="3" id="KW-1185">Reference proteome</keyword>
<dbReference type="Proteomes" id="UP000011134">
    <property type="component" value="Unassembled WGS sequence"/>
</dbReference>
<gene>
    <name evidence="2" type="ORF">C942_00334</name>
</gene>
<keyword evidence="1" id="KW-1133">Transmembrane helix</keyword>
<dbReference type="RefSeq" id="WP_007464786.1">
    <property type="nucleotide sequence ID" value="NZ_AMZO01000011.1"/>
</dbReference>
<proteinExistence type="predicted"/>
<keyword evidence="1" id="KW-0472">Membrane</keyword>
<dbReference type="AlphaFoldDB" id="L8JCY1"/>
<reference evidence="2 3" key="1">
    <citation type="submission" date="2012-12" db="EMBL/GenBank/DDBJ databases">
        <title>Genome Assembly of Photobacterium sp. AK15.</title>
        <authorList>
            <person name="Khatri I."/>
            <person name="Vaidya B."/>
            <person name="Srinivas T.N.R."/>
            <person name="Subramanian S."/>
            <person name="Pinnaka A."/>
        </authorList>
    </citation>
    <scope>NUCLEOTIDE SEQUENCE [LARGE SCALE GENOMIC DNA]</scope>
    <source>
        <strain evidence="2 3">AK15</strain>
    </source>
</reference>
<feature type="transmembrane region" description="Helical" evidence="1">
    <location>
        <begin position="30"/>
        <end position="50"/>
    </location>
</feature>
<dbReference type="NCBIfam" id="TIGR03510">
    <property type="entry name" value="XapX"/>
    <property type="match status" value="1"/>
</dbReference>
<evidence type="ECO:0000256" key="1">
    <source>
        <dbReference type="SAM" id="Phobius"/>
    </source>
</evidence>
<evidence type="ECO:0000313" key="3">
    <source>
        <dbReference type="Proteomes" id="UP000011134"/>
    </source>
</evidence>
<dbReference type="OrthoDB" id="8778565at2"/>
<comment type="caution">
    <text evidence="2">The sequence shown here is derived from an EMBL/GenBank/DDBJ whole genome shotgun (WGS) entry which is preliminary data.</text>
</comment>
<dbReference type="EMBL" id="AMZO01000011">
    <property type="protein sequence ID" value="ELR66148.1"/>
    <property type="molecule type" value="Genomic_DNA"/>
</dbReference>
<dbReference type="InterPro" id="IPR020017">
    <property type="entry name" value="XapX_domain"/>
</dbReference>
<name>L8JCY1_9GAMM</name>
<organism evidence="2 3">
    <name type="scientific">Photobacterium marinum</name>
    <dbReference type="NCBI Taxonomy" id="1056511"/>
    <lineage>
        <taxon>Bacteria</taxon>
        <taxon>Pseudomonadati</taxon>
        <taxon>Pseudomonadota</taxon>
        <taxon>Gammaproteobacteria</taxon>
        <taxon>Vibrionales</taxon>
        <taxon>Vibrionaceae</taxon>
        <taxon>Photobacterium</taxon>
    </lineage>
</organism>
<keyword evidence="1" id="KW-0812">Transmembrane</keyword>
<dbReference type="InterPro" id="IPR009872">
    <property type="entry name" value="DUF1427"/>
</dbReference>
<evidence type="ECO:0008006" key="4">
    <source>
        <dbReference type="Google" id="ProtNLM"/>
    </source>
</evidence>
<protein>
    <recommendedName>
        <fullName evidence="4">XapX domain protein</fullName>
    </recommendedName>
</protein>
<dbReference type="PATRIC" id="fig|1056511.3.peg.1819"/>
<dbReference type="Pfam" id="PF07235">
    <property type="entry name" value="DUF1427"/>
    <property type="match status" value="1"/>
</dbReference>
<accession>L8JCY1</accession>